<comment type="similarity">
    <text evidence="1">Belongs to the UDP-glycosyltransferase family.</text>
</comment>
<evidence type="ECO:0000256" key="3">
    <source>
        <dbReference type="ARBA" id="ARBA00022679"/>
    </source>
</evidence>
<name>A0A5C6MIH0_9TELE</name>
<feature type="transmembrane region" description="Helical" evidence="4">
    <location>
        <begin position="74"/>
        <end position="93"/>
    </location>
</feature>
<dbReference type="SUPFAM" id="SSF53756">
    <property type="entry name" value="UDP-Glycosyltransferase/glycogen phosphorylase"/>
    <property type="match status" value="3"/>
</dbReference>
<keyword evidence="4" id="KW-0472">Membrane</keyword>
<keyword evidence="4" id="KW-1133">Transmembrane helix</keyword>
<evidence type="ECO:0000313" key="5">
    <source>
        <dbReference type="EMBL" id="TWW54934.1"/>
    </source>
</evidence>
<evidence type="ECO:0000256" key="4">
    <source>
        <dbReference type="SAM" id="Phobius"/>
    </source>
</evidence>
<dbReference type="Gene3D" id="3.40.50.2000">
    <property type="entry name" value="Glycogen Phosphorylase B"/>
    <property type="match status" value="2"/>
</dbReference>
<keyword evidence="2" id="KW-0328">Glycosyltransferase</keyword>
<reference evidence="5 6" key="1">
    <citation type="submission" date="2019-04" db="EMBL/GenBank/DDBJ databases">
        <title>Chromosome genome assembly for Takifugu flavidus.</title>
        <authorList>
            <person name="Xiao S."/>
        </authorList>
    </citation>
    <scope>NUCLEOTIDE SEQUENCE [LARGE SCALE GENOMIC DNA]</scope>
    <source>
        <strain evidence="5">HTHZ2018</strain>
        <tissue evidence="5">Muscle</tissue>
    </source>
</reference>
<proteinExistence type="inferred from homology"/>
<dbReference type="Proteomes" id="UP000324091">
    <property type="component" value="Unassembled WGS sequence"/>
</dbReference>
<evidence type="ECO:0000256" key="2">
    <source>
        <dbReference type="ARBA" id="ARBA00022676"/>
    </source>
</evidence>
<dbReference type="PANTHER" id="PTHR48043">
    <property type="entry name" value="EG:EG0003.4 PROTEIN-RELATED"/>
    <property type="match status" value="1"/>
</dbReference>
<gene>
    <name evidence="5" type="ORF">D4764_0242030</name>
</gene>
<dbReference type="InterPro" id="IPR002213">
    <property type="entry name" value="UDP_glucos_trans"/>
</dbReference>
<comment type="caution">
    <text evidence="5">The sequence shown here is derived from an EMBL/GenBank/DDBJ whole genome shotgun (WGS) entry which is preliminary data.</text>
</comment>
<keyword evidence="6" id="KW-1185">Reference proteome</keyword>
<dbReference type="InterPro" id="IPR050271">
    <property type="entry name" value="UDP-glycosyltransferase"/>
</dbReference>
<dbReference type="AlphaFoldDB" id="A0A5C6MIH0"/>
<dbReference type="FunFam" id="3.40.50.2000:FF:000203">
    <property type="entry name" value="UDP-glucuronosyltransferase"/>
    <property type="match status" value="2"/>
</dbReference>
<dbReference type="Pfam" id="PF00201">
    <property type="entry name" value="UDPGT"/>
    <property type="match status" value="5"/>
</dbReference>
<evidence type="ECO:0000256" key="1">
    <source>
        <dbReference type="ARBA" id="ARBA00009995"/>
    </source>
</evidence>
<organism evidence="5 6">
    <name type="scientific">Takifugu flavidus</name>
    <name type="common">sansaifugu</name>
    <dbReference type="NCBI Taxonomy" id="433684"/>
    <lineage>
        <taxon>Eukaryota</taxon>
        <taxon>Metazoa</taxon>
        <taxon>Chordata</taxon>
        <taxon>Craniata</taxon>
        <taxon>Vertebrata</taxon>
        <taxon>Euteleostomi</taxon>
        <taxon>Actinopterygii</taxon>
        <taxon>Neopterygii</taxon>
        <taxon>Teleostei</taxon>
        <taxon>Neoteleostei</taxon>
        <taxon>Acanthomorphata</taxon>
        <taxon>Eupercaria</taxon>
        <taxon>Tetraodontiformes</taxon>
        <taxon>Tetradontoidea</taxon>
        <taxon>Tetraodontidae</taxon>
        <taxon>Takifugu</taxon>
    </lineage>
</organism>
<protein>
    <submittedName>
        <fullName evidence="5">UDP-glucuronosyltransferase 2A1</fullName>
    </submittedName>
</protein>
<dbReference type="PANTHER" id="PTHR48043:SF48">
    <property type="entry name" value="UDP GLUCURONOSYLTRANSFERASE 5 FAMILY, POLYPEPTIDE C2-RELATED"/>
    <property type="match status" value="1"/>
</dbReference>
<sequence length="628" mass="72938">MTEEIFFQCIQEVLNDPSYRMNMQRLSRLHRDAPMKPMDSALFWIEFVMRHKGAAHLRTESYRLPWYSYHSVDVMLFLAGITLLIFMTFAALISSRGRVKMQGLWLWMALCFLCPTVVHGGKVLVFPIDGSHWVNMKYIIEALHSRGHQVSVVRPSDSWYIEEKSPFYNSITLDSPSEFDESFITTFIARLLEIQREGKSFWTRYKLEIEQAEMTGRCTDYISLFQAADLWLMRVDFVYEYPRPTMPNVVYIGGMNMQRLSRLHRDAPMKPMDSALFWIEFVMRHKGAAHLRTESYRLPWYSYHSRQGKNAGPLVVDGSMLPLPDRGPRWESSLFPIDGSHWVNMKVIIEALHSRGHQVSVMRSSDSWYIEEKSPFYNSITLGSPSEFDESFITTFIARLLEIQREGKSIWTRYKLEIEQAEMTREMYEKTSEFVEMLLENKDLMQSIKNTNYDLVFTDPVAPVGAILANYLKLPLVFNARWTSHAADLWLMRVDFVFEYPRPTMPNVVYIGGFQCKPAKPLPEHLEEFVQSSGEHGVTVMSLGTFIAELPQDLVDQIAAAFAKMPQKVIWRYKGAKPATLGNNTLLVDWMPQNDLLGHPKTKLLWLMEEQTEFRKLSITESPSLNLL</sequence>
<evidence type="ECO:0000313" key="6">
    <source>
        <dbReference type="Proteomes" id="UP000324091"/>
    </source>
</evidence>
<keyword evidence="3 5" id="KW-0808">Transferase</keyword>
<dbReference type="GO" id="GO:0008194">
    <property type="term" value="F:UDP-glycosyltransferase activity"/>
    <property type="evidence" value="ECO:0007669"/>
    <property type="project" value="InterPro"/>
</dbReference>
<accession>A0A5C6MIH0</accession>
<feature type="transmembrane region" description="Helical" evidence="4">
    <location>
        <begin position="105"/>
        <end position="128"/>
    </location>
</feature>
<dbReference type="EMBL" id="RHFK02000029">
    <property type="protein sequence ID" value="TWW54934.1"/>
    <property type="molecule type" value="Genomic_DNA"/>
</dbReference>
<keyword evidence="4" id="KW-0812">Transmembrane</keyword>